<dbReference type="GeneTree" id="ENSGT01000000221579"/>
<dbReference type="AlphaFoldDB" id="A0AAZ3SQS2"/>
<evidence type="ECO:0000313" key="1">
    <source>
        <dbReference type="Ensembl" id="ENSOTSP00005155379.1"/>
    </source>
</evidence>
<organism evidence="1 2">
    <name type="scientific">Oncorhynchus tshawytscha</name>
    <name type="common">Chinook salmon</name>
    <name type="synonym">Salmo tshawytscha</name>
    <dbReference type="NCBI Taxonomy" id="74940"/>
    <lineage>
        <taxon>Eukaryota</taxon>
        <taxon>Metazoa</taxon>
        <taxon>Chordata</taxon>
        <taxon>Craniata</taxon>
        <taxon>Vertebrata</taxon>
        <taxon>Euteleostomi</taxon>
        <taxon>Actinopterygii</taxon>
        <taxon>Neopterygii</taxon>
        <taxon>Teleostei</taxon>
        <taxon>Protacanthopterygii</taxon>
        <taxon>Salmoniformes</taxon>
        <taxon>Salmonidae</taxon>
        <taxon>Salmoninae</taxon>
        <taxon>Oncorhynchus</taxon>
    </lineage>
</organism>
<name>A0AAZ3SQS2_ONCTS</name>
<dbReference type="GO" id="GO:0006325">
    <property type="term" value="P:chromatin organization"/>
    <property type="evidence" value="ECO:0007669"/>
    <property type="project" value="TreeGrafter"/>
</dbReference>
<dbReference type="Proteomes" id="UP000694402">
    <property type="component" value="Unassembled WGS sequence"/>
</dbReference>
<sequence>MVKSNINKSSTLNYDAVEAELKSSTVGLVTLNDMKARQEALVKEREKQLAKKEQTKELML</sequence>
<protein>
    <submittedName>
        <fullName evidence="1">Uncharacterized protein</fullName>
    </submittedName>
</protein>
<reference evidence="1" key="3">
    <citation type="submission" date="2025-09" db="UniProtKB">
        <authorList>
            <consortium name="Ensembl"/>
        </authorList>
    </citation>
    <scope>IDENTIFICATION</scope>
</reference>
<reference evidence="2" key="1">
    <citation type="journal article" date="2018" name="PLoS ONE">
        <title>Chinook salmon (Oncorhynchus tshawytscha) genome and transcriptome.</title>
        <authorList>
            <person name="Christensen K.A."/>
            <person name="Leong J.S."/>
            <person name="Sakhrani D."/>
            <person name="Biagi C.A."/>
            <person name="Minkley D.R."/>
            <person name="Withler R.E."/>
            <person name="Rondeau E.B."/>
            <person name="Koop B.F."/>
            <person name="Devlin R.H."/>
        </authorList>
    </citation>
    <scope>NUCLEOTIDE SEQUENCE [LARGE SCALE GENOMIC DNA]</scope>
</reference>
<accession>A0AAZ3SQS2</accession>
<proteinExistence type="predicted"/>
<dbReference type="GO" id="GO:0005634">
    <property type="term" value="C:nucleus"/>
    <property type="evidence" value="ECO:0007669"/>
    <property type="project" value="InterPro"/>
</dbReference>
<reference evidence="1" key="2">
    <citation type="submission" date="2025-08" db="UniProtKB">
        <authorList>
            <consortium name="Ensembl"/>
        </authorList>
    </citation>
    <scope>IDENTIFICATION</scope>
</reference>
<dbReference type="PANTHER" id="PTHR12722:SF0">
    <property type="entry name" value="PROTEIN FAM50A"/>
    <property type="match status" value="1"/>
</dbReference>
<evidence type="ECO:0000313" key="2">
    <source>
        <dbReference type="Proteomes" id="UP000694402"/>
    </source>
</evidence>
<keyword evidence="2" id="KW-1185">Reference proteome</keyword>
<dbReference type="PANTHER" id="PTHR12722">
    <property type="entry name" value="XAP-5 PROTEIN-RELATED"/>
    <property type="match status" value="1"/>
</dbReference>
<dbReference type="Ensembl" id="ENSOTST00005128150.1">
    <property type="protein sequence ID" value="ENSOTSP00005155379.1"/>
    <property type="gene ID" value="ENSOTSG00005067018.1"/>
</dbReference>
<dbReference type="InterPro" id="IPR007005">
    <property type="entry name" value="XAP5"/>
</dbReference>